<feature type="domain" description="Integrase catalytic" evidence="1">
    <location>
        <begin position="42"/>
        <end position="116"/>
    </location>
</feature>
<keyword evidence="5" id="KW-1185">Reference proteome</keyword>
<evidence type="ECO:0000313" key="2">
    <source>
        <dbReference type="EMBL" id="SFW90747.1"/>
    </source>
</evidence>
<dbReference type="GO" id="GO:0003676">
    <property type="term" value="F:nucleic acid binding"/>
    <property type="evidence" value="ECO:0007669"/>
    <property type="project" value="InterPro"/>
</dbReference>
<dbReference type="Gene3D" id="3.30.420.10">
    <property type="entry name" value="Ribonuclease H-like superfamily/Ribonuclease H"/>
    <property type="match status" value="1"/>
</dbReference>
<dbReference type="STRING" id="1004.SAMN05661012_06669"/>
<gene>
    <name evidence="2" type="ORF">SAMN05661012_06669</name>
    <name evidence="3" type="ORF">SR876_25745</name>
</gene>
<dbReference type="GO" id="GO:0015074">
    <property type="term" value="P:DNA integration"/>
    <property type="evidence" value="ECO:0007669"/>
    <property type="project" value="InterPro"/>
</dbReference>
<proteinExistence type="predicted"/>
<evidence type="ECO:0000313" key="3">
    <source>
        <dbReference type="EMBL" id="WQG88328.1"/>
    </source>
</evidence>
<dbReference type="EMBL" id="CP140154">
    <property type="protein sequence ID" value="WQG88328.1"/>
    <property type="molecule type" value="Genomic_DNA"/>
</dbReference>
<dbReference type="AlphaFoldDB" id="A0A1K1T2E7"/>
<organism evidence="2 4">
    <name type="scientific">Chitinophaga sancti</name>
    <dbReference type="NCBI Taxonomy" id="1004"/>
    <lineage>
        <taxon>Bacteria</taxon>
        <taxon>Pseudomonadati</taxon>
        <taxon>Bacteroidota</taxon>
        <taxon>Chitinophagia</taxon>
        <taxon>Chitinophagales</taxon>
        <taxon>Chitinophagaceae</taxon>
        <taxon>Chitinophaga</taxon>
    </lineage>
</organism>
<reference evidence="2 4" key="1">
    <citation type="submission" date="2016-11" db="EMBL/GenBank/DDBJ databases">
        <authorList>
            <person name="Jaros S."/>
            <person name="Januszkiewicz K."/>
            <person name="Wedrychowicz H."/>
        </authorList>
    </citation>
    <scope>NUCLEOTIDE SEQUENCE [LARGE SCALE GENOMIC DNA]</scope>
    <source>
        <strain evidence="2 4">DSM 784</strain>
    </source>
</reference>
<reference evidence="3 5" key="2">
    <citation type="submission" date="2023-11" db="EMBL/GenBank/DDBJ databases">
        <title>MicrobeMod: A computational toolkit for identifying prokaryotic methylation and restriction-modification with nanopore sequencing.</title>
        <authorList>
            <person name="Crits-Christoph A."/>
            <person name="Kang S.C."/>
            <person name="Lee H."/>
            <person name="Ostrov N."/>
        </authorList>
    </citation>
    <scope>NUCLEOTIDE SEQUENCE [LARGE SCALE GENOMIC DNA]</scope>
    <source>
        <strain evidence="3 5">ATCC 23090</strain>
    </source>
</reference>
<dbReference type="InterPro" id="IPR050900">
    <property type="entry name" value="Transposase_IS3/IS150/IS904"/>
</dbReference>
<dbReference type="SUPFAM" id="SSF53098">
    <property type="entry name" value="Ribonuclease H-like"/>
    <property type="match status" value="1"/>
</dbReference>
<dbReference type="Proteomes" id="UP000183788">
    <property type="component" value="Unassembled WGS sequence"/>
</dbReference>
<dbReference type="RefSeq" id="WP_177318774.1">
    <property type="nucleotide sequence ID" value="NZ_CP139972.1"/>
</dbReference>
<dbReference type="InterPro" id="IPR036397">
    <property type="entry name" value="RNaseH_sf"/>
</dbReference>
<sequence length="116" mass="13263">MLLQITQHQTGPKGIQKKKFCVTAERAHDLPVADNLLNRNFKAERANQKWVSDFTYIRISEGWLYLAVIVDLFSRKVVGWSMDMSMKTGLVVAALRMALRSRKPKLGLIHHSDRAV</sequence>
<dbReference type="PROSITE" id="PS50994">
    <property type="entry name" value="INTEGRASE"/>
    <property type="match status" value="1"/>
</dbReference>
<evidence type="ECO:0000313" key="4">
    <source>
        <dbReference type="Proteomes" id="UP000183788"/>
    </source>
</evidence>
<dbReference type="PANTHER" id="PTHR46889">
    <property type="entry name" value="TRANSPOSASE INSF FOR INSERTION SEQUENCE IS3B-RELATED"/>
    <property type="match status" value="1"/>
</dbReference>
<accession>A0A1K1T2E7</accession>
<evidence type="ECO:0000259" key="1">
    <source>
        <dbReference type="PROSITE" id="PS50994"/>
    </source>
</evidence>
<protein>
    <submittedName>
        <fullName evidence="3">DDE-type integrase/transposase/recombinase</fullName>
    </submittedName>
    <submittedName>
        <fullName evidence="2">Integrase core domain-containing protein</fullName>
    </submittedName>
</protein>
<dbReference type="InterPro" id="IPR001584">
    <property type="entry name" value="Integrase_cat-core"/>
</dbReference>
<evidence type="ECO:0000313" key="5">
    <source>
        <dbReference type="Proteomes" id="UP001326715"/>
    </source>
</evidence>
<dbReference type="InterPro" id="IPR012337">
    <property type="entry name" value="RNaseH-like_sf"/>
</dbReference>
<name>A0A1K1T2E7_9BACT</name>
<dbReference type="Pfam" id="PF00665">
    <property type="entry name" value="rve"/>
    <property type="match status" value="1"/>
</dbReference>
<dbReference type="EMBL" id="FPIZ01000053">
    <property type="protein sequence ID" value="SFW90747.1"/>
    <property type="molecule type" value="Genomic_DNA"/>
</dbReference>
<dbReference type="Proteomes" id="UP001326715">
    <property type="component" value="Chromosome"/>
</dbReference>
<dbReference type="PANTHER" id="PTHR46889:SF4">
    <property type="entry name" value="TRANSPOSASE INSO FOR INSERTION SEQUENCE ELEMENT IS911B-RELATED"/>
    <property type="match status" value="1"/>
</dbReference>